<evidence type="ECO:0008006" key="3">
    <source>
        <dbReference type="Google" id="ProtNLM"/>
    </source>
</evidence>
<protein>
    <recommendedName>
        <fullName evidence="3">DUF5007 domain-containing protein</fullName>
    </recommendedName>
</protein>
<dbReference type="EMBL" id="BAABCV010000017">
    <property type="protein sequence ID" value="GAA4105333.1"/>
    <property type="molecule type" value="Genomic_DNA"/>
</dbReference>
<name>A0ABP7X662_9SPHI</name>
<keyword evidence="2" id="KW-1185">Reference proteome</keyword>
<proteinExistence type="predicted"/>
<reference evidence="2" key="1">
    <citation type="journal article" date="2019" name="Int. J. Syst. Evol. Microbiol.">
        <title>The Global Catalogue of Microorganisms (GCM) 10K type strain sequencing project: providing services to taxonomists for standard genome sequencing and annotation.</title>
        <authorList>
            <consortium name="The Broad Institute Genomics Platform"/>
            <consortium name="The Broad Institute Genome Sequencing Center for Infectious Disease"/>
            <person name="Wu L."/>
            <person name="Ma J."/>
        </authorList>
    </citation>
    <scope>NUCLEOTIDE SEQUENCE [LARGE SCALE GENOMIC DNA]</scope>
    <source>
        <strain evidence="2">JCM 17085</strain>
    </source>
</reference>
<dbReference type="Proteomes" id="UP001500841">
    <property type="component" value="Unassembled WGS sequence"/>
</dbReference>
<dbReference type="InterPro" id="IPR032173">
    <property type="entry name" value="DUF5007"/>
</dbReference>
<dbReference type="RefSeq" id="WP_345107374.1">
    <property type="nucleotide sequence ID" value="NZ_BAABCV010000017.1"/>
</dbReference>
<gene>
    <name evidence="1" type="ORF">GCM10022392_33960</name>
</gene>
<evidence type="ECO:0000313" key="2">
    <source>
        <dbReference type="Proteomes" id="UP001500841"/>
    </source>
</evidence>
<sequence length="396" mass="44328">MKKKFKVNNVMQNTIKYKAFVLLAAVVAFSGGCRKLYNLPDEKNYLSTQADYTTKSFTPTLGRTTVLGGGNIFNSDNSSFPITFTIKNPRFGDGRDASDMLAVKPTLVWTQEYTGKETSLAQIEAKRHLENHPMLEVRGNGDLVLWYTANRNNIKPSDSVVYPQDQRFFDIKITNSGGTRTITNLTLTPGVDQPYYPVADYNTITGERNTTTPGGHILTYNYPDALYNIKGETTNQYMTDPRNQNTGLVYLYIRKFVDKPGDPTNDAAKGHRLRIKVLNKDSVAISPTKFNLTKWQDQIHGFKKDGTPGGDVYPEYVEYNVAYPIPLAKIPTKFTAGGVTNLTGGDMAQINLTYSRVASGNITLVGGITQNFRIFEQGDWEIVFHFKTVNPKFDND</sequence>
<comment type="caution">
    <text evidence="1">The sequence shown here is derived from an EMBL/GenBank/DDBJ whole genome shotgun (WGS) entry which is preliminary data.</text>
</comment>
<accession>A0ABP7X662</accession>
<dbReference type="PROSITE" id="PS51257">
    <property type="entry name" value="PROKAR_LIPOPROTEIN"/>
    <property type="match status" value="1"/>
</dbReference>
<dbReference type="Pfam" id="PF16398">
    <property type="entry name" value="DUF5007"/>
    <property type="match status" value="1"/>
</dbReference>
<organism evidence="1 2">
    <name type="scientific">Mucilaginibacter panaciglaebae</name>
    <dbReference type="NCBI Taxonomy" id="502331"/>
    <lineage>
        <taxon>Bacteria</taxon>
        <taxon>Pseudomonadati</taxon>
        <taxon>Bacteroidota</taxon>
        <taxon>Sphingobacteriia</taxon>
        <taxon>Sphingobacteriales</taxon>
        <taxon>Sphingobacteriaceae</taxon>
        <taxon>Mucilaginibacter</taxon>
    </lineage>
</organism>
<evidence type="ECO:0000313" key="1">
    <source>
        <dbReference type="EMBL" id="GAA4105333.1"/>
    </source>
</evidence>